<protein>
    <submittedName>
        <fullName evidence="3">Putative dehydrogenase</fullName>
    </submittedName>
</protein>
<organism evidence="3 4">
    <name type="scientific">Povalibacter uvarum</name>
    <dbReference type="NCBI Taxonomy" id="732238"/>
    <lineage>
        <taxon>Bacteria</taxon>
        <taxon>Pseudomonadati</taxon>
        <taxon>Pseudomonadota</taxon>
        <taxon>Gammaproteobacteria</taxon>
        <taxon>Steroidobacterales</taxon>
        <taxon>Steroidobacteraceae</taxon>
        <taxon>Povalibacter</taxon>
    </lineage>
</organism>
<dbReference type="EMBL" id="JACHHZ010000001">
    <property type="protein sequence ID" value="MBB6092258.1"/>
    <property type="molecule type" value="Genomic_DNA"/>
</dbReference>
<gene>
    <name evidence="3" type="ORF">HNQ60_001104</name>
</gene>
<dbReference type="AlphaFoldDB" id="A0A841HJ60"/>
<keyword evidence="4" id="KW-1185">Reference proteome</keyword>
<dbReference type="Gene3D" id="3.40.50.720">
    <property type="entry name" value="NAD(P)-binding Rossmann-like Domain"/>
    <property type="match status" value="1"/>
</dbReference>
<dbReference type="Gene3D" id="3.30.360.10">
    <property type="entry name" value="Dihydrodipicolinate Reductase, domain 2"/>
    <property type="match status" value="1"/>
</dbReference>
<dbReference type="PANTHER" id="PTHR43708:SF3">
    <property type="entry name" value="OXIDOREDUCTASE"/>
    <property type="match status" value="1"/>
</dbReference>
<dbReference type="InterPro" id="IPR055170">
    <property type="entry name" value="GFO_IDH_MocA-like_dom"/>
</dbReference>
<dbReference type="GO" id="GO:0000166">
    <property type="term" value="F:nucleotide binding"/>
    <property type="evidence" value="ECO:0007669"/>
    <property type="project" value="InterPro"/>
</dbReference>
<evidence type="ECO:0000259" key="1">
    <source>
        <dbReference type="Pfam" id="PF01408"/>
    </source>
</evidence>
<feature type="domain" description="Gfo/Idh/MocA-like oxidoreductase N-terminal" evidence="1">
    <location>
        <begin position="7"/>
        <end position="136"/>
    </location>
</feature>
<dbReference type="SUPFAM" id="SSF51735">
    <property type="entry name" value="NAD(P)-binding Rossmann-fold domains"/>
    <property type="match status" value="1"/>
</dbReference>
<dbReference type="Pfam" id="PF01408">
    <property type="entry name" value="GFO_IDH_MocA"/>
    <property type="match status" value="1"/>
</dbReference>
<evidence type="ECO:0000313" key="4">
    <source>
        <dbReference type="Proteomes" id="UP000588068"/>
    </source>
</evidence>
<dbReference type="InterPro" id="IPR051317">
    <property type="entry name" value="Gfo/Idh/MocA_oxidoreduct"/>
</dbReference>
<reference evidence="3 4" key="1">
    <citation type="submission" date="2020-08" db="EMBL/GenBank/DDBJ databases">
        <title>Genomic Encyclopedia of Type Strains, Phase IV (KMG-IV): sequencing the most valuable type-strain genomes for metagenomic binning, comparative biology and taxonomic classification.</title>
        <authorList>
            <person name="Goeker M."/>
        </authorList>
    </citation>
    <scope>NUCLEOTIDE SEQUENCE [LARGE SCALE GENOMIC DNA]</scope>
    <source>
        <strain evidence="3 4">DSM 26723</strain>
    </source>
</reference>
<dbReference type="Pfam" id="PF22725">
    <property type="entry name" value="GFO_IDH_MocA_C3"/>
    <property type="match status" value="1"/>
</dbReference>
<evidence type="ECO:0000313" key="3">
    <source>
        <dbReference type="EMBL" id="MBB6092258.1"/>
    </source>
</evidence>
<feature type="domain" description="GFO/IDH/MocA-like oxidoreductase" evidence="2">
    <location>
        <begin position="144"/>
        <end position="275"/>
    </location>
</feature>
<dbReference type="InterPro" id="IPR036291">
    <property type="entry name" value="NAD(P)-bd_dom_sf"/>
</dbReference>
<evidence type="ECO:0000259" key="2">
    <source>
        <dbReference type="Pfam" id="PF22725"/>
    </source>
</evidence>
<comment type="caution">
    <text evidence="3">The sequence shown here is derived from an EMBL/GenBank/DDBJ whole genome shotgun (WGS) entry which is preliminary data.</text>
</comment>
<proteinExistence type="predicted"/>
<dbReference type="SUPFAM" id="SSF55347">
    <property type="entry name" value="Glyceraldehyde-3-phosphate dehydrogenase-like, C-terminal domain"/>
    <property type="match status" value="1"/>
</dbReference>
<dbReference type="PANTHER" id="PTHR43708">
    <property type="entry name" value="CONSERVED EXPRESSED OXIDOREDUCTASE (EUROFUNG)"/>
    <property type="match status" value="1"/>
</dbReference>
<dbReference type="InterPro" id="IPR000683">
    <property type="entry name" value="Gfo/Idh/MocA-like_OxRdtase_N"/>
</dbReference>
<dbReference type="Proteomes" id="UP000588068">
    <property type="component" value="Unassembled WGS sequence"/>
</dbReference>
<sequence length="382" mass="41203">MAASRLRLAMIGGGRGAFIGAVHRMAARLDDRYELVGGVFSSDPQRSRDSGADLRLAPERCYATLDDMLRTERNRPDRVDVVAVVTPNHLHYDPAKRCLEAGFHVICDKPLTTTLAHAEELSHLVGQTKRVFAVTYNYSGYPLVRQAKEMIASGELGDIRVVQTEYAQDWLATPVEATGNKQATWRVDPERSGMAGAIGDIGTHAFHLTEFMTGMRVTQLAADLSIAVPGRRLDDNGQMLMRFANGARASLWASQVAPGNENGLRIRVYGAKAGLEWSQETPNQLRFAPVGEQPRILTRGGPGLGAWAKAAVRVPSGHPEGYIEAFAQIYSDAADLIVASKEGRAASGGALLVPTVADGVRGVQFIQAAVSSSQRNAAWVSL</sequence>
<accession>A0A841HJ60</accession>
<name>A0A841HJ60_9GAMM</name>